<organism evidence="4 5">
    <name type="scientific">Morella rubra</name>
    <name type="common">Chinese bayberry</name>
    <dbReference type="NCBI Taxonomy" id="262757"/>
    <lineage>
        <taxon>Eukaryota</taxon>
        <taxon>Viridiplantae</taxon>
        <taxon>Streptophyta</taxon>
        <taxon>Embryophyta</taxon>
        <taxon>Tracheophyta</taxon>
        <taxon>Spermatophyta</taxon>
        <taxon>Magnoliopsida</taxon>
        <taxon>eudicotyledons</taxon>
        <taxon>Gunneridae</taxon>
        <taxon>Pentapetalae</taxon>
        <taxon>rosids</taxon>
        <taxon>fabids</taxon>
        <taxon>Fagales</taxon>
        <taxon>Myricaceae</taxon>
        <taxon>Morella</taxon>
    </lineage>
</organism>
<protein>
    <recommendedName>
        <fullName evidence="6">Pentatricopeptide repeat-containing protein</fullName>
    </recommendedName>
</protein>
<feature type="repeat" description="PPR" evidence="2">
    <location>
        <begin position="302"/>
        <end position="336"/>
    </location>
</feature>
<keyword evidence="1" id="KW-0677">Repeat</keyword>
<proteinExistence type="predicted"/>
<feature type="region of interest" description="Disordered" evidence="3">
    <location>
        <begin position="390"/>
        <end position="453"/>
    </location>
</feature>
<accession>A0A6A1UZ39</accession>
<evidence type="ECO:0000256" key="3">
    <source>
        <dbReference type="SAM" id="MobiDB-lite"/>
    </source>
</evidence>
<dbReference type="InterPro" id="IPR011990">
    <property type="entry name" value="TPR-like_helical_dom_sf"/>
</dbReference>
<evidence type="ECO:0000256" key="2">
    <source>
        <dbReference type="PROSITE-ProRule" id="PRU00708"/>
    </source>
</evidence>
<comment type="caution">
    <text evidence="4">The sequence shown here is derived from an EMBL/GenBank/DDBJ whole genome shotgun (WGS) entry which is preliminary data.</text>
</comment>
<feature type="region of interest" description="Disordered" evidence="3">
    <location>
        <begin position="1"/>
        <end position="27"/>
    </location>
</feature>
<dbReference type="InterPro" id="IPR044646">
    <property type="entry name" value="EMB1417-like"/>
</dbReference>
<evidence type="ECO:0000313" key="4">
    <source>
        <dbReference type="EMBL" id="KAB1204917.1"/>
    </source>
</evidence>
<dbReference type="Proteomes" id="UP000516437">
    <property type="component" value="Chromosome 7"/>
</dbReference>
<feature type="region of interest" description="Disordered" evidence="3">
    <location>
        <begin position="74"/>
        <end position="101"/>
    </location>
</feature>
<sequence>MSSPSKLTELPKYSPRPPSPSPTVPLSAIRHFQSPHSFQSPQIDVAVRFNLHAAPPSKICVPLLLPSNSPFDFTSLDPTPSPPPRAASHRRPRQTSSAFPSTLRVAGLNSSGRGGGPGLQYCDLSGTGLMAVSTLLDIPFLCKRMLTVTYSLPIVIKRLESNNISRSTSSVVVCAAKGPRPRYPRVWKTRTRIGTISKSAKLIDCIMKLSHVKEEVYGALDSFIAWELEFPLVTVKKALKTLENHGEWRRIIQVTKWMLSKGQGRTMGSYFTLLNALSEDGRLDEAEELWTKLFRQHLESTPRVFFDKMVSIYYKRGMHEKIFEIFADMEELGIRPNVSIVSMVGNVFKELGMMDKYHKLKKKYPPPRWEYRYIKGKRVKIRAKDLEEFDSSNKDARKHATTDQTSNDMNEEAETSSDELEIEANDSSGDVEEAAETSNRFYEEAETSSDDLKSEVNIEAEIVTSIECNLQDIVDAH</sequence>
<feature type="compositionally biased region" description="Basic and acidic residues" evidence="3">
    <location>
        <begin position="390"/>
        <end position="401"/>
    </location>
</feature>
<dbReference type="EMBL" id="RXIC02000025">
    <property type="protein sequence ID" value="KAB1204917.1"/>
    <property type="molecule type" value="Genomic_DNA"/>
</dbReference>
<feature type="compositionally biased region" description="Acidic residues" evidence="3">
    <location>
        <begin position="409"/>
        <end position="435"/>
    </location>
</feature>
<dbReference type="InterPro" id="IPR002885">
    <property type="entry name" value="PPR_rpt"/>
</dbReference>
<dbReference type="OrthoDB" id="730418at2759"/>
<dbReference type="Pfam" id="PF01535">
    <property type="entry name" value="PPR"/>
    <property type="match status" value="2"/>
</dbReference>
<keyword evidence="5" id="KW-1185">Reference proteome</keyword>
<evidence type="ECO:0000313" key="5">
    <source>
        <dbReference type="Proteomes" id="UP000516437"/>
    </source>
</evidence>
<dbReference type="Gene3D" id="1.25.40.10">
    <property type="entry name" value="Tetratricopeptide repeat domain"/>
    <property type="match status" value="1"/>
</dbReference>
<feature type="repeat" description="PPR" evidence="2">
    <location>
        <begin position="266"/>
        <end position="300"/>
    </location>
</feature>
<dbReference type="PROSITE" id="PS51375">
    <property type="entry name" value="PPR"/>
    <property type="match status" value="2"/>
</dbReference>
<evidence type="ECO:0000256" key="1">
    <source>
        <dbReference type="ARBA" id="ARBA00022737"/>
    </source>
</evidence>
<evidence type="ECO:0008006" key="6">
    <source>
        <dbReference type="Google" id="ProtNLM"/>
    </source>
</evidence>
<name>A0A6A1UZ39_9ROSI</name>
<reference evidence="4 5" key="1">
    <citation type="journal article" date="2019" name="Plant Biotechnol. J.">
        <title>The red bayberry genome and genetic basis of sex determination.</title>
        <authorList>
            <person name="Jia H.M."/>
            <person name="Jia H.J."/>
            <person name="Cai Q.L."/>
            <person name="Wang Y."/>
            <person name="Zhao H.B."/>
            <person name="Yang W.F."/>
            <person name="Wang G.Y."/>
            <person name="Li Y.H."/>
            <person name="Zhan D.L."/>
            <person name="Shen Y.T."/>
            <person name="Niu Q.F."/>
            <person name="Chang L."/>
            <person name="Qiu J."/>
            <person name="Zhao L."/>
            <person name="Xie H.B."/>
            <person name="Fu W.Y."/>
            <person name="Jin J."/>
            <person name="Li X.W."/>
            <person name="Jiao Y."/>
            <person name="Zhou C.C."/>
            <person name="Tu T."/>
            <person name="Chai C.Y."/>
            <person name="Gao J.L."/>
            <person name="Fan L.J."/>
            <person name="van de Weg E."/>
            <person name="Wang J.Y."/>
            <person name="Gao Z.S."/>
        </authorList>
    </citation>
    <scope>NUCLEOTIDE SEQUENCE [LARGE SCALE GENOMIC DNA]</scope>
    <source>
        <tissue evidence="4">Leaves</tissue>
    </source>
</reference>
<feature type="compositionally biased region" description="Pro residues" evidence="3">
    <location>
        <begin position="14"/>
        <end position="23"/>
    </location>
</feature>
<dbReference type="NCBIfam" id="TIGR00756">
    <property type="entry name" value="PPR"/>
    <property type="match status" value="1"/>
</dbReference>
<dbReference type="PANTHER" id="PTHR46782:SF1">
    <property type="entry name" value="OS01G0757700 PROTEIN"/>
    <property type="match status" value="1"/>
</dbReference>
<dbReference type="PANTHER" id="PTHR46782">
    <property type="entry name" value="OS01G0757700 PROTEIN"/>
    <property type="match status" value="1"/>
</dbReference>
<gene>
    <name evidence="4" type="ORF">CJ030_MR7G015249</name>
</gene>
<dbReference type="AlphaFoldDB" id="A0A6A1UZ39"/>